<organism evidence="2 3">
    <name type="scientific">Chryseobacterium limigenitum</name>
    <dbReference type="NCBI Taxonomy" id="1612149"/>
    <lineage>
        <taxon>Bacteria</taxon>
        <taxon>Pseudomonadati</taxon>
        <taxon>Bacteroidota</taxon>
        <taxon>Flavobacteriia</taxon>
        <taxon>Flavobacteriales</taxon>
        <taxon>Weeksellaceae</taxon>
        <taxon>Chryseobacterium group</taxon>
        <taxon>Chryseobacterium</taxon>
    </lineage>
</organism>
<feature type="signal peptide" evidence="1">
    <location>
        <begin position="1"/>
        <end position="19"/>
    </location>
</feature>
<keyword evidence="3" id="KW-1185">Reference proteome</keyword>
<gene>
    <name evidence="2" type="ORF">SAMN05216324_10617</name>
</gene>
<feature type="chain" id="PRO_5012656544" evidence="1">
    <location>
        <begin position="20"/>
        <end position="498"/>
    </location>
</feature>
<keyword evidence="1" id="KW-0732">Signal</keyword>
<accession>A0A1K2INV2</accession>
<dbReference type="Proteomes" id="UP000182034">
    <property type="component" value="Unassembled WGS sequence"/>
</dbReference>
<dbReference type="AlphaFoldDB" id="A0A1K2INV2"/>
<dbReference type="OrthoDB" id="1272218at2"/>
<dbReference type="STRING" id="1612149.SAMN05216324_10617"/>
<reference evidence="3" key="1">
    <citation type="submission" date="2016-10" db="EMBL/GenBank/DDBJ databases">
        <authorList>
            <person name="Varghese N."/>
            <person name="Submissions S."/>
        </authorList>
    </citation>
    <scope>NUCLEOTIDE SEQUENCE [LARGE SCALE GENOMIC DNA]</scope>
    <source>
        <strain evidence="3">SUR2</strain>
    </source>
</reference>
<evidence type="ECO:0000313" key="2">
    <source>
        <dbReference type="EMBL" id="SFZ94055.1"/>
    </source>
</evidence>
<dbReference type="EMBL" id="FPKW01000006">
    <property type="protein sequence ID" value="SFZ94055.1"/>
    <property type="molecule type" value="Genomic_DNA"/>
</dbReference>
<dbReference type="RefSeq" id="WP_072409473.1">
    <property type="nucleotide sequence ID" value="NZ_FPKW01000006.1"/>
</dbReference>
<sequence>MKNKITLTLALMMAGITQAQVGFNTAAPKATLDIVAKSTTGNAPEGLLVPRVDRLKAQTMTGIATSTMIYVNSIANGSTGGNAVNINAVGYYYFDGTVWIKINTGISADTNIYNQNGNLTGNRVVTQGANTLAFNSTATTGTNHFSVDGSTFSVNAVTNAVGFGTTTPETKLDIFGNGTGLQHSNGTVKLRSFLSTDYGSFGTSTAHRLSFLTSNTLRMTIATDGKIGIGTQTPNNLLDLGGGNGKKLAIWNSAAGDDFYGLGNSANVLQLFAGAAAAGDPLMTLNKNGRVGIGTTNPQANFHTIGTRRFENATAGTVAVGSVLTATDTNGTAEWKTPVAEAVVGELTGGGIDIPFAASGDYRYTGRYITLPPGRWAVTVTQLAQTLGALDTDDWMFVRSTFTDQNVAVGAIATRSGDVNGGPSLMSFRVQGPGSGGALQQFDVYQGAIFINNTSGGNKTYRYIAGNTVVGGGPNSATVIKNFGGTWSETSIYATAIK</sequence>
<evidence type="ECO:0000256" key="1">
    <source>
        <dbReference type="SAM" id="SignalP"/>
    </source>
</evidence>
<protein>
    <submittedName>
        <fullName evidence="2">Uncharacterized protein</fullName>
    </submittedName>
</protein>
<evidence type="ECO:0000313" key="3">
    <source>
        <dbReference type="Proteomes" id="UP000182034"/>
    </source>
</evidence>
<proteinExistence type="predicted"/>
<name>A0A1K2INV2_9FLAO</name>